<reference evidence="6" key="1">
    <citation type="submission" date="2017-04" db="EMBL/GenBank/DDBJ databases">
        <authorList>
            <person name="Varghese N."/>
            <person name="Submissions S."/>
        </authorList>
    </citation>
    <scope>NUCLEOTIDE SEQUENCE [LARGE SCALE GENOMIC DNA]</scope>
    <source>
        <strain evidence="6">RKEM611</strain>
    </source>
</reference>
<evidence type="ECO:0000259" key="3">
    <source>
        <dbReference type="Pfam" id="PF02550"/>
    </source>
</evidence>
<dbReference type="EMBL" id="FWZT01000004">
    <property type="protein sequence ID" value="SMF05602.1"/>
    <property type="molecule type" value="Genomic_DNA"/>
</dbReference>
<dbReference type="GO" id="GO:0006083">
    <property type="term" value="P:acetate metabolic process"/>
    <property type="evidence" value="ECO:0007669"/>
    <property type="project" value="InterPro"/>
</dbReference>
<dbReference type="GO" id="GO:0016787">
    <property type="term" value="F:hydrolase activity"/>
    <property type="evidence" value="ECO:0007669"/>
    <property type="project" value="UniProtKB-KW"/>
</dbReference>
<dbReference type="Gene3D" id="3.30.750.70">
    <property type="entry name" value="4-hydroxybutyrate coenzyme like domains"/>
    <property type="match status" value="1"/>
</dbReference>
<dbReference type="PANTHER" id="PTHR21432:SF20">
    <property type="entry name" value="ACETYL-COA HYDROLASE"/>
    <property type="match status" value="1"/>
</dbReference>
<dbReference type="AlphaFoldDB" id="A0A1Y6BE94"/>
<dbReference type="InterPro" id="IPR026888">
    <property type="entry name" value="AcetylCoA_hyd_C"/>
</dbReference>
<dbReference type="InterPro" id="IPR046433">
    <property type="entry name" value="ActCoA_hydro"/>
</dbReference>
<feature type="domain" description="Acetyl-CoA hydrolase/transferase N-terminal" evidence="3">
    <location>
        <begin position="85"/>
        <end position="170"/>
    </location>
</feature>
<keyword evidence="5" id="KW-0378">Hydrolase</keyword>
<evidence type="ECO:0000256" key="2">
    <source>
        <dbReference type="ARBA" id="ARBA00022679"/>
    </source>
</evidence>
<dbReference type="PANTHER" id="PTHR21432">
    <property type="entry name" value="ACETYL-COA HYDROLASE-RELATED"/>
    <property type="match status" value="1"/>
</dbReference>
<feature type="domain" description="Acetyl-CoA hydrolase/transferase C-terminal" evidence="4">
    <location>
        <begin position="262"/>
        <end position="413"/>
    </location>
</feature>
<evidence type="ECO:0000313" key="5">
    <source>
        <dbReference type="EMBL" id="SMF05602.1"/>
    </source>
</evidence>
<dbReference type="Pfam" id="PF13336">
    <property type="entry name" value="AcetylCoA_hyd_C"/>
    <property type="match status" value="1"/>
</dbReference>
<comment type="similarity">
    <text evidence="1">Belongs to the acetyl-CoA hydrolase/transferase family.</text>
</comment>
<dbReference type="Proteomes" id="UP000192907">
    <property type="component" value="Unassembled WGS sequence"/>
</dbReference>
<evidence type="ECO:0000259" key="4">
    <source>
        <dbReference type="Pfam" id="PF13336"/>
    </source>
</evidence>
<evidence type="ECO:0000313" key="6">
    <source>
        <dbReference type="Proteomes" id="UP000192907"/>
    </source>
</evidence>
<dbReference type="SUPFAM" id="SSF100950">
    <property type="entry name" value="NagB/RpiA/CoA transferase-like"/>
    <property type="match status" value="2"/>
</dbReference>
<evidence type="ECO:0000256" key="1">
    <source>
        <dbReference type="ARBA" id="ARBA00009632"/>
    </source>
</evidence>
<dbReference type="InterPro" id="IPR003702">
    <property type="entry name" value="ActCoA_hydro_N"/>
</dbReference>
<sequence length="420" mass="46035">MKQVDIASLKSLIAESNRIVTGMAAAEPQQFYSFLSEHSELIGDGKTLYCANPSRAYGCFQDEGFDQLQVVVMFLTSAVRKLSGKRVQYFPHHLSQWAGHLTKRGIDLFWGSCSLPDDRGFVSLGPSCCYESEVIARAKHVVLEVNPHIPMTYGSTTVRLEDVDYLVESHQELPEVQRASITETDEKIARHIAALIPDGATLQLGIGSIPNAIGKALADKQDLGIHTEMINDTMMDLYCDGVVTGRKKTRWPGKLVGSFAYGSRKLYDFIDKNPLVELHPASVVNDPYRLGKNHKMMSINTAVEIDITGQVCSESVGHRELSGVGGASETHIGAQRSPEGRGIIAMHARAKNGQSKIVFELQPGAKVSISRNDIDTVVTEFGVAQLKGMTVRERALALIDLAHPDVRAELLESCRKAGYI</sequence>
<gene>
    <name evidence="5" type="ORF">SAMN06296036_10482</name>
</gene>
<proteinExistence type="inferred from homology"/>
<dbReference type="Gene3D" id="3.40.1080.20">
    <property type="entry name" value="Acetyl-CoA hydrolase/transferase C-terminal domain"/>
    <property type="match status" value="1"/>
</dbReference>
<organism evidence="5 6">
    <name type="scientific">Pseudobacteriovorax antillogorgiicola</name>
    <dbReference type="NCBI Taxonomy" id="1513793"/>
    <lineage>
        <taxon>Bacteria</taxon>
        <taxon>Pseudomonadati</taxon>
        <taxon>Bdellovibrionota</taxon>
        <taxon>Oligoflexia</taxon>
        <taxon>Oligoflexales</taxon>
        <taxon>Pseudobacteriovoracaceae</taxon>
        <taxon>Pseudobacteriovorax</taxon>
    </lineage>
</organism>
<dbReference type="STRING" id="1513793.SAMN06296036_10482"/>
<accession>A0A1Y6BE94</accession>
<dbReference type="Pfam" id="PF02550">
    <property type="entry name" value="AcetylCoA_hydro"/>
    <property type="match status" value="1"/>
</dbReference>
<dbReference type="Gene3D" id="3.40.1080.10">
    <property type="entry name" value="Glutaconate Coenzyme A-transferase"/>
    <property type="match status" value="1"/>
</dbReference>
<dbReference type="RefSeq" id="WP_132316899.1">
    <property type="nucleotide sequence ID" value="NZ_FWZT01000004.1"/>
</dbReference>
<protein>
    <submittedName>
        <fullName evidence="5">Acyl-CoA hydrolase</fullName>
    </submittedName>
</protein>
<dbReference type="InterPro" id="IPR037171">
    <property type="entry name" value="NagB/RpiA_transferase-like"/>
</dbReference>
<dbReference type="InterPro" id="IPR038460">
    <property type="entry name" value="AcetylCoA_hyd_C_sf"/>
</dbReference>
<dbReference type="GO" id="GO:0008775">
    <property type="term" value="F:acetate CoA-transferase activity"/>
    <property type="evidence" value="ECO:0007669"/>
    <property type="project" value="InterPro"/>
</dbReference>
<keyword evidence="2" id="KW-0808">Transferase</keyword>
<name>A0A1Y6BE94_9BACT</name>
<dbReference type="OrthoDB" id="9801795at2"/>
<keyword evidence="6" id="KW-1185">Reference proteome</keyword>